<evidence type="ECO:0000313" key="2">
    <source>
        <dbReference type="Proteomes" id="UP000297938"/>
    </source>
</evidence>
<dbReference type="InterPro" id="IPR052767">
    <property type="entry name" value="Bact_com_dev_regulator"/>
</dbReference>
<proteinExistence type="predicted"/>
<dbReference type="InterPro" id="IPR010368">
    <property type="entry name" value="Com_YlbF"/>
</dbReference>
<name>A0A2R8A1G9_CARDV</name>
<dbReference type="PANTHER" id="PTHR38448">
    <property type="entry name" value="REGULATORY PROTEIN YLBF-RELATED"/>
    <property type="match status" value="1"/>
</dbReference>
<reference evidence="1 2" key="1">
    <citation type="journal article" date="2018" name="Int. J. Food Microbiol.">
        <title>Growth of Carnobacterium spp. isolated from chilled vacuum-packaged meat under relevant acidic conditions.</title>
        <authorList>
            <person name="Zhang P."/>
            <person name="Badoni M."/>
            <person name="Ganzle M."/>
            <person name="Yang X."/>
        </authorList>
    </citation>
    <scope>NUCLEOTIDE SEQUENCE [LARGE SCALE GENOMIC DNA]</scope>
    <source>
        <strain evidence="1 2">B2</strain>
    </source>
</reference>
<accession>A0A2R8A1G9</accession>
<sequence length="144" mass="16027">MIVTQEYLEVETEALTLVKNIMESKIGIDYCLAKVTLKEDTIAQQKIHAFNKAKSAFEAIEAYGKYAPDYKELNREVRRLKREMDTDEAVYRYRLLETDLQTILDEISLTLAKAVSDTIKVPAGNPFFTTGKSGCSSGGSCGCG</sequence>
<dbReference type="Pfam" id="PF06133">
    <property type="entry name" value="Com_YlbF"/>
    <property type="match status" value="1"/>
</dbReference>
<comment type="caution">
    <text evidence="1">The sequence shown here is derived from an EMBL/GenBank/DDBJ whole genome shotgun (WGS) entry which is preliminary data.</text>
</comment>
<gene>
    <name evidence="1" type="ORF">CKN69_11175</name>
</gene>
<dbReference type="EMBL" id="NRPP01000017">
    <property type="protein sequence ID" value="TFJ25167.1"/>
    <property type="molecule type" value="Genomic_DNA"/>
</dbReference>
<protein>
    <submittedName>
        <fullName evidence="1">Regulator</fullName>
    </submittedName>
</protein>
<dbReference type="AlphaFoldDB" id="A0A2R8A1G9"/>
<dbReference type="RefSeq" id="WP_074402536.1">
    <property type="nucleotide sequence ID" value="NZ_CBCPJQ010000001.1"/>
</dbReference>
<dbReference type="Gene3D" id="1.20.1500.10">
    <property type="entry name" value="YheA/YmcA-like"/>
    <property type="match status" value="1"/>
</dbReference>
<dbReference type="Proteomes" id="UP000297938">
    <property type="component" value="Unassembled WGS sequence"/>
</dbReference>
<dbReference type="SUPFAM" id="SSF158622">
    <property type="entry name" value="YheA/YmcA-like"/>
    <property type="match status" value="1"/>
</dbReference>
<evidence type="ECO:0000313" key="1">
    <source>
        <dbReference type="EMBL" id="TFJ25167.1"/>
    </source>
</evidence>
<dbReference type="InterPro" id="IPR023378">
    <property type="entry name" value="YheA/YmcA-like_dom_sf"/>
</dbReference>
<dbReference type="PANTHER" id="PTHR38448:SF2">
    <property type="entry name" value="REGULATORY PROTEIN YLBF"/>
    <property type="match status" value="1"/>
</dbReference>
<organism evidence="1 2">
    <name type="scientific">Carnobacterium divergens</name>
    <name type="common">Lactobacillus divergens</name>
    <dbReference type="NCBI Taxonomy" id="2748"/>
    <lineage>
        <taxon>Bacteria</taxon>
        <taxon>Bacillati</taxon>
        <taxon>Bacillota</taxon>
        <taxon>Bacilli</taxon>
        <taxon>Lactobacillales</taxon>
        <taxon>Carnobacteriaceae</taxon>
        <taxon>Carnobacterium</taxon>
    </lineage>
</organism>
<dbReference type="STRING" id="2748.CDIV41_320088"/>